<dbReference type="SUPFAM" id="SSF54736">
    <property type="entry name" value="ClpS-like"/>
    <property type="match status" value="1"/>
</dbReference>
<evidence type="ECO:0000313" key="7">
    <source>
        <dbReference type="EMBL" id="OGM63048.1"/>
    </source>
</evidence>
<feature type="domain" description="Large ribosomal subunit protein bL12 oligomerization" evidence="6">
    <location>
        <begin position="12"/>
        <end position="58"/>
    </location>
</feature>
<comment type="subunit">
    <text evidence="4">Homodimer. Part of the ribosomal stalk of the 50S ribosomal subunit. Forms a multimeric L10(L12)X complex, where L10 forms an elongated spine to which 2 to 4 L12 dimers bind in a sequential fashion. Binds GTP-bound translation factors.</text>
</comment>
<evidence type="ECO:0000256" key="3">
    <source>
        <dbReference type="ARBA" id="ARBA00023274"/>
    </source>
</evidence>
<dbReference type="GO" id="GO:1990904">
    <property type="term" value="C:ribonucleoprotein complex"/>
    <property type="evidence" value="ECO:0007669"/>
    <property type="project" value="UniProtKB-KW"/>
</dbReference>
<dbReference type="Gene3D" id="1.20.5.710">
    <property type="entry name" value="Single helix bin"/>
    <property type="match status" value="1"/>
</dbReference>
<dbReference type="GO" id="GO:0006412">
    <property type="term" value="P:translation"/>
    <property type="evidence" value="ECO:0007669"/>
    <property type="project" value="UniProtKB-UniRule"/>
</dbReference>
<gene>
    <name evidence="4" type="primary">rplL</name>
    <name evidence="7" type="ORF">A2961_03335</name>
</gene>
<keyword evidence="2 4" id="KW-0689">Ribosomal protein</keyword>
<dbReference type="Pfam" id="PF00542">
    <property type="entry name" value="Ribosomal_L12"/>
    <property type="match status" value="1"/>
</dbReference>
<dbReference type="InterPro" id="IPR000206">
    <property type="entry name" value="Ribosomal_bL12"/>
</dbReference>
<dbReference type="Gene3D" id="3.30.1390.10">
    <property type="match status" value="1"/>
</dbReference>
<evidence type="ECO:0000259" key="6">
    <source>
        <dbReference type="Pfam" id="PF16320"/>
    </source>
</evidence>
<dbReference type="InterPro" id="IPR014719">
    <property type="entry name" value="Ribosomal_bL12_C/ClpS-like"/>
</dbReference>
<accession>A0A1F8BIC6</accession>
<proteinExistence type="inferred from homology"/>
<dbReference type="PANTHER" id="PTHR45987:SF4">
    <property type="entry name" value="LARGE RIBOSOMAL SUBUNIT PROTEIN BL12M"/>
    <property type="match status" value="1"/>
</dbReference>
<comment type="caution">
    <text evidence="7">The sequence shown here is derived from an EMBL/GenBank/DDBJ whole genome shotgun (WGS) entry which is preliminary data.</text>
</comment>
<dbReference type="InterPro" id="IPR008932">
    <property type="entry name" value="Ribosomal_bL12_oligo"/>
</dbReference>
<organism evidence="7 8">
    <name type="scientific">Candidatus Woesebacteria bacterium RIFCSPLOWO2_01_FULL_39_21</name>
    <dbReference type="NCBI Taxonomy" id="1802519"/>
    <lineage>
        <taxon>Bacteria</taxon>
        <taxon>Candidatus Woeseibacteriota</taxon>
    </lineage>
</organism>
<dbReference type="STRING" id="1802519.A2961_03335"/>
<dbReference type="CDD" id="cd00387">
    <property type="entry name" value="Ribosomal_L7_L12"/>
    <property type="match status" value="1"/>
</dbReference>
<sequence>MAEEKTKKLSSKVEKLVEEVSKLTVLELSELVEALQNKLGVTPQIAAVAAPAGQAAAASEPAAGGAPESTAGASQTVIMTNAGANKIAVIKALREINQNWGLKEAKDMTEAVPVEILKDAKAEDAKVAADKLKTAGAQVELK</sequence>
<feature type="domain" description="Large ribosomal subunit protein bL12 C-terminal" evidence="5">
    <location>
        <begin position="76"/>
        <end position="142"/>
    </location>
</feature>
<evidence type="ECO:0000259" key="5">
    <source>
        <dbReference type="Pfam" id="PF00542"/>
    </source>
</evidence>
<evidence type="ECO:0000256" key="2">
    <source>
        <dbReference type="ARBA" id="ARBA00022980"/>
    </source>
</evidence>
<dbReference type="Proteomes" id="UP000177082">
    <property type="component" value="Unassembled WGS sequence"/>
</dbReference>
<dbReference type="GO" id="GO:0005840">
    <property type="term" value="C:ribosome"/>
    <property type="evidence" value="ECO:0007669"/>
    <property type="project" value="UniProtKB-KW"/>
</dbReference>
<dbReference type="GO" id="GO:0003729">
    <property type="term" value="F:mRNA binding"/>
    <property type="evidence" value="ECO:0007669"/>
    <property type="project" value="TreeGrafter"/>
</dbReference>
<dbReference type="Pfam" id="PF16320">
    <property type="entry name" value="Ribosomal_L12_N"/>
    <property type="match status" value="1"/>
</dbReference>
<protein>
    <recommendedName>
        <fullName evidence="4">Large ribosomal subunit protein bL12</fullName>
    </recommendedName>
</protein>
<comment type="similarity">
    <text evidence="1 4">Belongs to the bacterial ribosomal protein bL12 family.</text>
</comment>
<dbReference type="EMBL" id="MGHF01000021">
    <property type="protein sequence ID" value="OGM63048.1"/>
    <property type="molecule type" value="Genomic_DNA"/>
</dbReference>
<dbReference type="GO" id="GO:0005737">
    <property type="term" value="C:cytoplasm"/>
    <property type="evidence" value="ECO:0007669"/>
    <property type="project" value="UniProtKB-ARBA"/>
</dbReference>
<dbReference type="PANTHER" id="PTHR45987">
    <property type="entry name" value="39S RIBOSOMAL PROTEIN L12"/>
    <property type="match status" value="1"/>
</dbReference>
<comment type="function">
    <text evidence="4">Forms part of the ribosomal stalk which helps the ribosome interact with GTP-bound translation factors. Is thus essential for accurate translation.</text>
</comment>
<dbReference type="InterPro" id="IPR036235">
    <property type="entry name" value="Ribosomal_bL12_oligo_N_sf"/>
</dbReference>
<keyword evidence="3 4" id="KW-0687">Ribonucleoprotein</keyword>
<dbReference type="GO" id="GO:0003735">
    <property type="term" value="F:structural constituent of ribosome"/>
    <property type="evidence" value="ECO:0007669"/>
    <property type="project" value="InterPro"/>
</dbReference>
<dbReference type="InterPro" id="IPR013823">
    <property type="entry name" value="Ribosomal_bL12_C"/>
</dbReference>
<reference evidence="7 8" key="1">
    <citation type="journal article" date="2016" name="Nat. Commun.">
        <title>Thousands of microbial genomes shed light on interconnected biogeochemical processes in an aquifer system.</title>
        <authorList>
            <person name="Anantharaman K."/>
            <person name="Brown C.T."/>
            <person name="Hug L.A."/>
            <person name="Sharon I."/>
            <person name="Castelle C.J."/>
            <person name="Probst A.J."/>
            <person name="Thomas B.C."/>
            <person name="Singh A."/>
            <person name="Wilkins M.J."/>
            <person name="Karaoz U."/>
            <person name="Brodie E.L."/>
            <person name="Williams K.H."/>
            <person name="Hubbard S.S."/>
            <person name="Banfield J.F."/>
        </authorList>
    </citation>
    <scope>NUCLEOTIDE SEQUENCE [LARGE SCALE GENOMIC DNA]</scope>
</reference>
<evidence type="ECO:0000313" key="8">
    <source>
        <dbReference type="Proteomes" id="UP000177082"/>
    </source>
</evidence>
<evidence type="ECO:0000256" key="4">
    <source>
        <dbReference type="HAMAP-Rule" id="MF_00368"/>
    </source>
</evidence>
<dbReference type="AlphaFoldDB" id="A0A1F8BIC6"/>
<dbReference type="HAMAP" id="MF_00368">
    <property type="entry name" value="Ribosomal_bL12"/>
    <property type="match status" value="1"/>
</dbReference>
<name>A0A1F8BIC6_9BACT</name>
<dbReference type="SUPFAM" id="SSF48300">
    <property type="entry name" value="Ribosomal protein L7/12, oligomerisation (N-terminal) domain"/>
    <property type="match status" value="1"/>
</dbReference>
<evidence type="ECO:0000256" key="1">
    <source>
        <dbReference type="ARBA" id="ARBA00007197"/>
    </source>
</evidence>